<dbReference type="InterPro" id="IPR056264">
    <property type="entry name" value="R2_ABCA1-4-like"/>
</dbReference>
<feature type="transmembrane region" description="Helical" evidence="9">
    <location>
        <begin position="288"/>
        <end position="310"/>
    </location>
</feature>
<evidence type="ECO:0000313" key="12">
    <source>
        <dbReference type="Proteomes" id="UP001497382"/>
    </source>
</evidence>
<evidence type="ECO:0000256" key="5">
    <source>
        <dbReference type="ARBA" id="ARBA00022741"/>
    </source>
</evidence>
<dbReference type="FunFam" id="3.40.50.300:FF:000335">
    <property type="entry name" value="ATP binding cassette subfamily A member 5"/>
    <property type="match status" value="1"/>
</dbReference>
<dbReference type="PROSITE" id="PS50893">
    <property type="entry name" value="ABC_TRANSPORTER_2"/>
    <property type="match status" value="2"/>
</dbReference>
<feature type="transmembrane region" description="Helical" evidence="9">
    <location>
        <begin position="354"/>
        <end position="371"/>
    </location>
</feature>
<dbReference type="GO" id="GO:0016020">
    <property type="term" value="C:membrane"/>
    <property type="evidence" value="ECO:0007669"/>
    <property type="project" value="UniProtKB-SubCell"/>
</dbReference>
<dbReference type="GO" id="GO:0005524">
    <property type="term" value="F:ATP binding"/>
    <property type="evidence" value="ECO:0007669"/>
    <property type="project" value="UniProtKB-KW"/>
</dbReference>
<dbReference type="Pfam" id="PF23321">
    <property type="entry name" value="R1_ABCA1"/>
    <property type="match status" value="1"/>
</dbReference>
<gene>
    <name evidence="11" type="ORF">LARSCL_LOCUS7812</name>
</gene>
<dbReference type="Proteomes" id="UP001497382">
    <property type="component" value="Unassembled WGS sequence"/>
</dbReference>
<dbReference type="GO" id="GO:0016887">
    <property type="term" value="F:ATP hydrolysis activity"/>
    <property type="evidence" value="ECO:0007669"/>
    <property type="project" value="InterPro"/>
</dbReference>
<dbReference type="PANTHER" id="PTHR19229:SF250">
    <property type="entry name" value="ABC TRANSPORTER DOMAIN-CONTAINING PROTEIN-RELATED"/>
    <property type="match status" value="1"/>
</dbReference>
<feature type="transmembrane region" description="Helical" evidence="9">
    <location>
        <begin position="890"/>
        <end position="910"/>
    </location>
</feature>
<feature type="transmembrane region" description="Helical" evidence="9">
    <location>
        <begin position="242"/>
        <end position="267"/>
    </location>
</feature>
<keyword evidence="6" id="KW-0067">ATP-binding</keyword>
<feature type="domain" description="ABC transporter" evidence="10">
    <location>
        <begin position="515"/>
        <end position="746"/>
    </location>
</feature>
<proteinExistence type="inferred from homology"/>
<dbReference type="SMART" id="SM00382">
    <property type="entry name" value="AAA"/>
    <property type="match status" value="2"/>
</dbReference>
<keyword evidence="7 9" id="KW-1133">Transmembrane helix</keyword>
<dbReference type="PANTHER" id="PTHR19229">
    <property type="entry name" value="ATP-BINDING CASSETTE TRANSPORTER SUBFAMILY A ABCA"/>
    <property type="match status" value="1"/>
</dbReference>
<evidence type="ECO:0000256" key="2">
    <source>
        <dbReference type="ARBA" id="ARBA00008869"/>
    </source>
</evidence>
<feature type="transmembrane region" description="Helical" evidence="9">
    <location>
        <begin position="1172"/>
        <end position="1195"/>
    </location>
</feature>
<evidence type="ECO:0000313" key="11">
    <source>
        <dbReference type="EMBL" id="CAL1274962.1"/>
    </source>
</evidence>
<keyword evidence="3" id="KW-0813">Transport</keyword>
<dbReference type="EMBL" id="CAXIEN010000081">
    <property type="protein sequence ID" value="CAL1274962.1"/>
    <property type="molecule type" value="Genomic_DNA"/>
</dbReference>
<feature type="transmembrane region" description="Helical" evidence="9">
    <location>
        <begin position="1146"/>
        <end position="1166"/>
    </location>
</feature>
<dbReference type="Gene3D" id="3.40.50.300">
    <property type="entry name" value="P-loop containing nucleotide triphosphate hydrolases"/>
    <property type="match status" value="2"/>
</dbReference>
<evidence type="ECO:0000256" key="3">
    <source>
        <dbReference type="ARBA" id="ARBA00022448"/>
    </source>
</evidence>
<keyword evidence="4 9" id="KW-0812">Transmembrane</keyword>
<evidence type="ECO:0000256" key="1">
    <source>
        <dbReference type="ARBA" id="ARBA00004141"/>
    </source>
</evidence>
<dbReference type="GO" id="GO:0140359">
    <property type="term" value="F:ABC-type transporter activity"/>
    <property type="evidence" value="ECO:0007669"/>
    <property type="project" value="InterPro"/>
</dbReference>
<comment type="subcellular location">
    <subcellularLocation>
        <location evidence="1">Membrane</location>
        <topology evidence="1">Multi-pass membrane protein</topology>
    </subcellularLocation>
</comment>
<evidence type="ECO:0000259" key="10">
    <source>
        <dbReference type="PROSITE" id="PS50893"/>
    </source>
</evidence>
<dbReference type="CDD" id="cd03263">
    <property type="entry name" value="ABC_subfamily_A"/>
    <property type="match status" value="2"/>
</dbReference>
<evidence type="ECO:0000256" key="7">
    <source>
        <dbReference type="ARBA" id="ARBA00022989"/>
    </source>
</evidence>
<dbReference type="InterPro" id="IPR027417">
    <property type="entry name" value="P-loop_NTPase"/>
</dbReference>
<dbReference type="InterPro" id="IPR013525">
    <property type="entry name" value="ABC2_TM"/>
</dbReference>
<comment type="caution">
    <text evidence="11">The sequence shown here is derived from an EMBL/GenBank/DDBJ whole genome shotgun (WGS) entry which is preliminary data.</text>
</comment>
<organism evidence="11 12">
    <name type="scientific">Larinioides sclopetarius</name>
    <dbReference type="NCBI Taxonomy" id="280406"/>
    <lineage>
        <taxon>Eukaryota</taxon>
        <taxon>Metazoa</taxon>
        <taxon>Ecdysozoa</taxon>
        <taxon>Arthropoda</taxon>
        <taxon>Chelicerata</taxon>
        <taxon>Arachnida</taxon>
        <taxon>Araneae</taxon>
        <taxon>Araneomorphae</taxon>
        <taxon>Entelegynae</taxon>
        <taxon>Araneoidea</taxon>
        <taxon>Araneidae</taxon>
        <taxon>Larinioides</taxon>
    </lineage>
</organism>
<comment type="similarity">
    <text evidence="2">Belongs to the ABC transporter superfamily. ABCA family.</text>
</comment>
<feature type="transmembrane region" description="Helical" evidence="9">
    <location>
        <begin position="1056"/>
        <end position="1078"/>
    </location>
</feature>
<dbReference type="InterPro" id="IPR003439">
    <property type="entry name" value="ABC_transporter-like_ATP-bd"/>
</dbReference>
<evidence type="ECO:0000256" key="9">
    <source>
        <dbReference type="SAM" id="Phobius"/>
    </source>
</evidence>
<feature type="transmembrane region" description="Helical" evidence="9">
    <location>
        <begin position="326"/>
        <end position="347"/>
    </location>
</feature>
<protein>
    <recommendedName>
        <fullName evidence="10">ABC transporter domain-containing protein</fullName>
    </recommendedName>
</protein>
<feature type="domain" description="ABC transporter" evidence="10">
    <location>
        <begin position="1391"/>
        <end position="1622"/>
    </location>
</feature>
<accession>A0AAV1ZWS0</accession>
<sequence>MIPGKAMRINIFNQFLALLYKQLLLRKCHYIVTSFEVIFPIIIMSIPCILYKEMSDINSQHRPEIKRTNFQTFEPLDPMTVYNSSSTENLEFVFAPSNKVTNDFMEDSIRTFFGRYYRPFMKIPLNMNSEEEVRNYILKEQKMDEKKIMIGTVFKGFGATLPKDLDYKIFYTRDFDTHRKFVLNGPEIHTDYRYSFFTQWQTAVGDTFIKKKSTEYNKKLDYKIFLQMFPYPEYKNFPFVRIFILGIEYFIHLSLIFFIAAVVKRIVDEKNGGSKELMESMGMTKSSYWASHFMNNFITAFIIILVFSIIEKTSKKNTEFYLESDFMLFFIILLLIMANLILFCMAFSIFFNRVAYAVMAVMIVYIPSLPLLQWRIYGTWPFEDYFSLSLFHKLCICLHPSGALITSFLIICLLEDGSKGVHWRNLTEYPMVPDINMLMVIAMMVFSCFFYIFVIWYFDTVWPWQPGMRKPFYFFLTRQHWFGETSVVPDEIELVRNEDSVENFEEESKSAFGIVVIKDLSKDVELGGTSKLVLHDVSLKCFQGQITALLGHNEAGKTSLINIIAGKELPTKGSVSINGLDISTNMIRNLLGVCPQKHVLYDELSVEQHLKFYAMMKGTSLRQVTSEVKRVLHILKLSSKRAETASNLSYADKRKLNLAIAIVGGSKVLLLDEPTYGMDVESKRHVWHALQVIKHDHTVIVTTQSCEEADIVGDRIAVMAEGEILGRGTPAFIKQKLGAGYHLHVLKDEKFDFQGLKSLIAKHASLVTCENESYKEVSFNLGDFSPASPRLVSLNQTRFGDLFEQLDSCKSDLGIISYGVSFSTIKDVLLTVSNISSMKQSHSTGNVTENTSSEIGDVSRNPSHPALQASLGNQFRSLLSKHFHYCKRRWKFHIIQLAIPFILMLMCYYLNAVALEFQKEPLKLDISSVYGTTDGFYYNEDSTVSNLAETFKNVLESNDVNVKKVSEPTHYVLNYGTKNLPKYLKRLVVGGAFDTFPSGRLNLTAWHNAGSVHSMPMSILLMQTALLRHITNAGSISLVIEAFTPVSNKYRYLEGYFPGWIDIFVPLAFTFLSLSSILSPFHEKTTKAKLLQLMCGVPSAMYWIVNFLWDYSLYFVFCIFLIMVPASFFPSLYFGKNIEAISSLALFFFLYGWASLPLGYIVTILLKRENRGLSIFIGFCILFSVFCFDLLANIAHMLKLGGSRIPFRLGDTIWFLRLFPIYSITRGIQVNFDIAIHNSACDMFTPEDLALCQSSSLSSSSTLLRCCKDICKKKSHLNKNYGDCHETWNHLSLTENRVYMRNGPDALYLGLEGFIFFALLILLESRTAAKFPIILKICFRRMRNYLSRIVLRRGHQALLHENTTVDPQVLQEEVRIENMTASQQGSGGEALIVKELTKNYGNFSSVNHLSFGVNGEEYFGILGVNGAGKTSTFKMLTGEDVPSSGNAFIQRYSLVGNFRKFQSHLGYCPEVDPLIDDLTGREMLVLFGQLRGLRGYDLQNNVIELIQNLGLTNCADELTQFYSEGDKRKLSVAIALVGSPPVILLDEPTARGDLESRRLIWNALTRFRNRTGAAILLATQSIEESEALCNRLAIMVKGRFHCLGSAEQLKSKNGQGYMLTIKFSKKLNAEKVNALKTNMQDSLKNITLTGDYKGMLQYKVVDPSVNVGRLFKFMFDVKTQFELEDFSISSVFLEQIYLECSRA</sequence>
<feature type="transmembrane region" description="Helical" evidence="9">
    <location>
        <begin position="1025"/>
        <end position="1044"/>
    </location>
</feature>
<keyword evidence="5" id="KW-0547">Nucleotide-binding</keyword>
<dbReference type="SUPFAM" id="SSF52540">
    <property type="entry name" value="P-loop containing nucleoside triphosphate hydrolases"/>
    <property type="match status" value="2"/>
</dbReference>
<evidence type="ECO:0000256" key="6">
    <source>
        <dbReference type="ARBA" id="ARBA00022840"/>
    </source>
</evidence>
<feature type="transmembrane region" description="Helical" evidence="9">
    <location>
        <begin position="30"/>
        <end position="52"/>
    </location>
</feature>
<evidence type="ECO:0000256" key="8">
    <source>
        <dbReference type="ARBA" id="ARBA00023136"/>
    </source>
</evidence>
<name>A0AAV1ZWS0_9ARAC</name>
<keyword evidence="12" id="KW-1185">Reference proteome</keyword>
<dbReference type="InterPro" id="IPR026082">
    <property type="entry name" value="ABCA"/>
</dbReference>
<dbReference type="Pfam" id="PF12698">
    <property type="entry name" value="ABC2_membrane_3"/>
    <property type="match status" value="2"/>
</dbReference>
<dbReference type="Pfam" id="PF00005">
    <property type="entry name" value="ABC_tran"/>
    <property type="match status" value="2"/>
</dbReference>
<dbReference type="InterPro" id="IPR003593">
    <property type="entry name" value="AAA+_ATPase"/>
</dbReference>
<reference evidence="11 12" key="1">
    <citation type="submission" date="2024-04" db="EMBL/GenBank/DDBJ databases">
        <authorList>
            <person name="Rising A."/>
            <person name="Reimegard J."/>
            <person name="Sonavane S."/>
            <person name="Akerstrom W."/>
            <person name="Nylinder S."/>
            <person name="Hedman E."/>
            <person name="Kallberg Y."/>
        </authorList>
    </citation>
    <scope>NUCLEOTIDE SEQUENCE [LARGE SCALE GENOMIC DNA]</scope>
</reference>
<feature type="transmembrane region" description="Helical" evidence="9">
    <location>
        <begin position="435"/>
        <end position="458"/>
    </location>
</feature>
<keyword evidence="8 9" id="KW-0472">Membrane</keyword>
<evidence type="ECO:0000256" key="4">
    <source>
        <dbReference type="ARBA" id="ARBA00022692"/>
    </source>
</evidence>
<dbReference type="GO" id="GO:0005319">
    <property type="term" value="F:lipid transporter activity"/>
    <property type="evidence" value="ECO:0007669"/>
    <property type="project" value="TreeGrafter"/>
</dbReference>
<feature type="transmembrane region" description="Helical" evidence="9">
    <location>
        <begin position="391"/>
        <end position="414"/>
    </location>
</feature>